<dbReference type="Proteomes" id="UP000176544">
    <property type="component" value="Unassembled WGS sequence"/>
</dbReference>
<evidence type="ECO:0000259" key="7">
    <source>
        <dbReference type="SMART" id="SM00278"/>
    </source>
</evidence>
<dbReference type="GO" id="GO:0000400">
    <property type="term" value="F:four-way junction DNA binding"/>
    <property type="evidence" value="ECO:0007669"/>
    <property type="project" value="UniProtKB-UniRule"/>
</dbReference>
<feature type="region of interest" description="Domain III" evidence="6">
    <location>
        <begin position="144"/>
        <end position="191"/>
    </location>
</feature>
<keyword evidence="8" id="KW-0378">Hydrolase</keyword>
<dbReference type="GO" id="GO:0048476">
    <property type="term" value="C:Holliday junction resolvase complex"/>
    <property type="evidence" value="ECO:0007669"/>
    <property type="project" value="UniProtKB-UniRule"/>
</dbReference>
<keyword evidence="5 6" id="KW-0234">DNA repair</keyword>
<dbReference type="InterPro" id="IPR036267">
    <property type="entry name" value="RuvA_C_sf"/>
</dbReference>
<dbReference type="SUPFAM" id="SSF46929">
    <property type="entry name" value="DNA helicase RuvA subunit, C-terminal domain"/>
    <property type="match status" value="1"/>
</dbReference>
<comment type="subunit">
    <text evidence="6">Homotetramer. Forms an RuvA(8)-RuvB(12)-Holliday junction (HJ) complex. HJ DNA is sandwiched between 2 RuvA tetramers; dsDNA enters through RuvA and exits via RuvB. An RuvB hexamer assembles on each DNA strand where it exits the tetramer. Each RuvB hexamer is contacted by two RuvA subunits (via domain III) on 2 adjacent RuvB subunits; this complex drives branch migration. In the full resolvosome a probable DNA-RuvA(4)-RuvB(12)-RuvC(2) complex forms which resolves the HJ.</text>
</comment>
<dbReference type="GO" id="GO:0009378">
    <property type="term" value="F:four-way junction helicase activity"/>
    <property type="evidence" value="ECO:0007669"/>
    <property type="project" value="InterPro"/>
</dbReference>
<evidence type="ECO:0000256" key="6">
    <source>
        <dbReference type="HAMAP-Rule" id="MF_00031"/>
    </source>
</evidence>
<dbReference type="Pfam" id="PF01330">
    <property type="entry name" value="RuvA_N"/>
    <property type="match status" value="1"/>
</dbReference>
<keyword evidence="2 6" id="KW-0227">DNA damage</keyword>
<comment type="subcellular location">
    <subcellularLocation>
        <location evidence="6">Cytoplasm</location>
    </subcellularLocation>
</comment>
<feature type="domain" description="Helix-hairpin-helix DNA-binding motif class 1" evidence="7">
    <location>
        <begin position="73"/>
        <end position="92"/>
    </location>
</feature>
<dbReference type="SUPFAM" id="SSF47781">
    <property type="entry name" value="RuvA domain 2-like"/>
    <property type="match status" value="1"/>
</dbReference>
<dbReference type="SMART" id="SM00278">
    <property type="entry name" value="HhH1"/>
    <property type="match status" value="2"/>
</dbReference>
<dbReference type="STRING" id="1797692.A3I33_02350"/>
<reference evidence="8 9" key="1">
    <citation type="journal article" date="2016" name="Nat. Commun.">
        <title>Thousands of microbial genomes shed light on interconnected biogeochemical processes in an aquifer system.</title>
        <authorList>
            <person name="Anantharaman K."/>
            <person name="Brown C.T."/>
            <person name="Hug L.A."/>
            <person name="Sharon I."/>
            <person name="Castelle C.J."/>
            <person name="Probst A.J."/>
            <person name="Thomas B.C."/>
            <person name="Singh A."/>
            <person name="Wilkins M.J."/>
            <person name="Karaoz U."/>
            <person name="Brodie E.L."/>
            <person name="Williams K.H."/>
            <person name="Hubbard S.S."/>
            <person name="Banfield J.F."/>
        </authorList>
    </citation>
    <scope>NUCLEOTIDE SEQUENCE [LARGE SCALE GENOMIC DNA]</scope>
</reference>
<keyword evidence="8" id="KW-0547">Nucleotide-binding</keyword>
<name>A0A1G1Z9L3_9BACT</name>
<dbReference type="Pfam" id="PF07499">
    <property type="entry name" value="RuvA_C"/>
    <property type="match status" value="1"/>
</dbReference>
<dbReference type="HAMAP" id="MF_00031">
    <property type="entry name" value="DNA_HJ_migration_RuvA"/>
    <property type="match status" value="1"/>
</dbReference>
<dbReference type="CDD" id="cd14332">
    <property type="entry name" value="UBA_RuvA_C"/>
    <property type="match status" value="1"/>
</dbReference>
<dbReference type="GO" id="GO:0005524">
    <property type="term" value="F:ATP binding"/>
    <property type="evidence" value="ECO:0007669"/>
    <property type="project" value="InterPro"/>
</dbReference>
<comment type="function">
    <text evidence="6">The RuvA-RuvB-RuvC complex processes Holliday junction (HJ) DNA during genetic recombination and DNA repair, while the RuvA-RuvB complex plays an important role in the rescue of blocked DNA replication forks via replication fork reversal (RFR). RuvA specifically binds to HJ cruciform DNA, conferring on it an open structure. The RuvB hexamer acts as an ATP-dependent pump, pulling dsDNA into and through the RuvAB complex. HJ branch migration allows RuvC to scan DNA until it finds its consensus sequence, where it cleaves and resolves the cruciform DNA.</text>
</comment>
<sequence length="191" mass="20780">MIHSLSGELTQKMGKFLFVGIGGVEFKVMVPATSESKLPKLGDKIVVYTFLHIREGGADLYGFLTEKELSFFELLISVSGIGPKSAVSILSVAPVDQLMAAVSRGEAEILQKSSGVGKKTSERIVLELKDKITADGDEVSVKVMESDNDVYDALINLGYSRRDARNVLDKIDTALTDTGDRLRDALKKIKN</sequence>
<dbReference type="InterPro" id="IPR000085">
    <property type="entry name" value="RuvA"/>
</dbReference>
<evidence type="ECO:0000256" key="2">
    <source>
        <dbReference type="ARBA" id="ARBA00022763"/>
    </source>
</evidence>
<dbReference type="AlphaFoldDB" id="A0A1G1Z9L3"/>
<dbReference type="InterPro" id="IPR011114">
    <property type="entry name" value="RuvA_C"/>
</dbReference>
<comment type="caution">
    <text evidence="6">Lacks conserved residue(s) required for the propagation of feature annotation.</text>
</comment>
<comment type="similarity">
    <text evidence="6">Belongs to the RuvA family.</text>
</comment>
<keyword evidence="3 6" id="KW-0238">DNA-binding</keyword>
<protein>
    <recommendedName>
        <fullName evidence="6">Holliday junction branch migration complex subunit RuvA</fullName>
    </recommendedName>
</protein>
<dbReference type="Gene3D" id="2.40.50.140">
    <property type="entry name" value="Nucleic acid-binding proteins"/>
    <property type="match status" value="1"/>
</dbReference>
<keyword evidence="8" id="KW-0347">Helicase</keyword>
<dbReference type="GO" id="GO:0006281">
    <property type="term" value="P:DNA repair"/>
    <property type="evidence" value="ECO:0007669"/>
    <property type="project" value="UniProtKB-UniRule"/>
</dbReference>
<dbReference type="Gene3D" id="1.10.8.10">
    <property type="entry name" value="DNA helicase RuvA subunit, C-terminal domain"/>
    <property type="match status" value="1"/>
</dbReference>
<evidence type="ECO:0000256" key="3">
    <source>
        <dbReference type="ARBA" id="ARBA00023125"/>
    </source>
</evidence>
<keyword evidence="4 6" id="KW-0233">DNA recombination</keyword>
<dbReference type="GO" id="GO:0009379">
    <property type="term" value="C:Holliday junction helicase complex"/>
    <property type="evidence" value="ECO:0007669"/>
    <property type="project" value="InterPro"/>
</dbReference>
<evidence type="ECO:0000313" key="9">
    <source>
        <dbReference type="Proteomes" id="UP000176544"/>
    </source>
</evidence>
<keyword evidence="1 6" id="KW-0963">Cytoplasm</keyword>
<keyword evidence="8" id="KW-0067">ATP-binding</keyword>
<comment type="caution">
    <text evidence="8">The sequence shown here is derived from an EMBL/GenBank/DDBJ whole genome shotgun (WGS) entry which is preliminary data.</text>
</comment>
<dbReference type="InterPro" id="IPR012340">
    <property type="entry name" value="NA-bd_OB-fold"/>
</dbReference>
<dbReference type="Gene3D" id="1.10.150.20">
    <property type="entry name" value="5' to 3' exonuclease, C-terminal subdomain"/>
    <property type="match status" value="1"/>
</dbReference>
<dbReference type="GO" id="GO:0006310">
    <property type="term" value="P:DNA recombination"/>
    <property type="evidence" value="ECO:0007669"/>
    <property type="project" value="UniProtKB-UniRule"/>
</dbReference>
<dbReference type="InterPro" id="IPR003583">
    <property type="entry name" value="Hlx-hairpin-Hlx_DNA-bd_motif"/>
</dbReference>
<feature type="region of interest" description="Domain I" evidence="6">
    <location>
        <begin position="1"/>
        <end position="64"/>
    </location>
</feature>
<evidence type="ECO:0000256" key="4">
    <source>
        <dbReference type="ARBA" id="ARBA00023172"/>
    </source>
</evidence>
<evidence type="ECO:0000313" key="8">
    <source>
        <dbReference type="EMBL" id="OGY60776.1"/>
    </source>
</evidence>
<dbReference type="InterPro" id="IPR010994">
    <property type="entry name" value="RuvA_2-like"/>
</dbReference>
<evidence type="ECO:0000256" key="1">
    <source>
        <dbReference type="ARBA" id="ARBA00022490"/>
    </source>
</evidence>
<accession>A0A1G1Z9L3</accession>
<dbReference type="NCBIfam" id="TIGR00084">
    <property type="entry name" value="ruvA"/>
    <property type="match status" value="1"/>
</dbReference>
<proteinExistence type="inferred from homology"/>
<dbReference type="InterPro" id="IPR013849">
    <property type="entry name" value="DNA_helicase_Holl-junc_RuvA_I"/>
</dbReference>
<dbReference type="SUPFAM" id="SSF50249">
    <property type="entry name" value="Nucleic acid-binding proteins"/>
    <property type="match status" value="1"/>
</dbReference>
<dbReference type="EMBL" id="MHJA01000023">
    <property type="protein sequence ID" value="OGY60776.1"/>
    <property type="molecule type" value="Genomic_DNA"/>
</dbReference>
<evidence type="ECO:0000256" key="5">
    <source>
        <dbReference type="ARBA" id="ARBA00023204"/>
    </source>
</evidence>
<organism evidence="8 9">
    <name type="scientific">Candidatus Colwellbacteria bacterium RIFCSPLOWO2_02_FULL_45_11</name>
    <dbReference type="NCBI Taxonomy" id="1797692"/>
    <lineage>
        <taxon>Bacteria</taxon>
        <taxon>Candidatus Colwelliibacteriota</taxon>
    </lineage>
</organism>
<gene>
    <name evidence="6" type="primary">ruvA</name>
    <name evidence="8" type="ORF">A3I33_02350</name>
</gene>
<dbReference type="Pfam" id="PF14520">
    <property type="entry name" value="HHH_5"/>
    <property type="match status" value="1"/>
</dbReference>
<comment type="domain">
    <text evidence="6">Has three domains with a flexible linker between the domains II and III and assumes an 'L' shape. Domain III is highly mobile and contacts RuvB.</text>
</comment>
<dbReference type="GO" id="GO:0005737">
    <property type="term" value="C:cytoplasm"/>
    <property type="evidence" value="ECO:0007669"/>
    <property type="project" value="UniProtKB-SubCell"/>
</dbReference>
<feature type="domain" description="Helix-hairpin-helix DNA-binding motif class 1" evidence="7">
    <location>
        <begin position="108"/>
        <end position="127"/>
    </location>
</feature>